<dbReference type="GO" id="GO:0015627">
    <property type="term" value="C:type II protein secretion system complex"/>
    <property type="evidence" value="ECO:0007669"/>
    <property type="project" value="InterPro"/>
</dbReference>
<protein>
    <submittedName>
        <fullName evidence="3">Uncharacterized protein</fullName>
    </submittedName>
</protein>
<keyword evidence="1" id="KW-0488">Methylation</keyword>
<evidence type="ECO:0000313" key="4">
    <source>
        <dbReference type="Proteomes" id="UP000034207"/>
    </source>
</evidence>
<dbReference type="EMBL" id="LBVV01000003">
    <property type="protein sequence ID" value="KKQ95170.1"/>
    <property type="molecule type" value="Genomic_DNA"/>
</dbReference>
<proteinExistence type="predicted"/>
<dbReference type="Gene3D" id="3.30.700.10">
    <property type="entry name" value="Glycoprotein, Type 4 Pilin"/>
    <property type="match status" value="1"/>
</dbReference>
<accession>A0A0G0M4D8</accession>
<sequence length="147" mass="16376">MLKKSKKGKVLSKSKGFTLIELLVVMAIIAILVTLMIWAINTARMQSRNTQRRSNITSMKAALESYYSSKKDYPGTVGTDINIVNLKALFPTYATFDVEDPRGATDDNRSCYSKVSRNQYNLRILPEPETLGTCANTLAVGEDFSIQ</sequence>
<dbReference type="STRING" id="1618345.UT18_C0003G0029"/>
<name>A0A0G0M4D8_UNCC2</name>
<dbReference type="SUPFAM" id="SSF54523">
    <property type="entry name" value="Pili subunits"/>
    <property type="match status" value="1"/>
</dbReference>
<reference evidence="3 4" key="1">
    <citation type="journal article" date="2015" name="Nature">
        <title>rRNA introns, odd ribosomes, and small enigmatic genomes across a large radiation of phyla.</title>
        <authorList>
            <person name="Brown C.T."/>
            <person name="Hug L.A."/>
            <person name="Thomas B.C."/>
            <person name="Sharon I."/>
            <person name="Castelle C.J."/>
            <person name="Singh A."/>
            <person name="Wilkins M.J."/>
            <person name="Williams K.H."/>
            <person name="Banfield J.F."/>
        </authorList>
    </citation>
    <scope>NUCLEOTIDE SEQUENCE [LARGE SCALE GENOMIC DNA]</scope>
</reference>
<dbReference type="NCBIfam" id="TIGR02532">
    <property type="entry name" value="IV_pilin_GFxxxE"/>
    <property type="match status" value="1"/>
</dbReference>
<keyword evidence="2" id="KW-0812">Transmembrane</keyword>
<dbReference type="Proteomes" id="UP000034207">
    <property type="component" value="Unassembled WGS sequence"/>
</dbReference>
<evidence type="ECO:0000313" key="3">
    <source>
        <dbReference type="EMBL" id="KKQ95170.1"/>
    </source>
</evidence>
<dbReference type="InterPro" id="IPR012902">
    <property type="entry name" value="N_methyl_site"/>
</dbReference>
<dbReference type="InterPro" id="IPR045584">
    <property type="entry name" value="Pilin-like"/>
</dbReference>
<dbReference type="PROSITE" id="PS00409">
    <property type="entry name" value="PROKAR_NTER_METHYL"/>
    <property type="match status" value="1"/>
</dbReference>
<evidence type="ECO:0000256" key="2">
    <source>
        <dbReference type="SAM" id="Phobius"/>
    </source>
</evidence>
<dbReference type="Pfam" id="PF07963">
    <property type="entry name" value="N_methyl"/>
    <property type="match status" value="1"/>
</dbReference>
<dbReference type="InterPro" id="IPR000983">
    <property type="entry name" value="Bac_GSPG_pilin"/>
</dbReference>
<dbReference type="GO" id="GO:0015628">
    <property type="term" value="P:protein secretion by the type II secretion system"/>
    <property type="evidence" value="ECO:0007669"/>
    <property type="project" value="InterPro"/>
</dbReference>
<dbReference type="AlphaFoldDB" id="A0A0G0M4D8"/>
<organism evidence="3 4">
    <name type="scientific">candidate division CPR2 bacterium GW2011_GWC2_39_10</name>
    <dbReference type="NCBI Taxonomy" id="1618345"/>
    <lineage>
        <taxon>Bacteria</taxon>
        <taxon>Bacteria division CPR2</taxon>
    </lineage>
</organism>
<dbReference type="PANTHER" id="PTHR30093">
    <property type="entry name" value="GENERAL SECRETION PATHWAY PROTEIN G"/>
    <property type="match status" value="1"/>
</dbReference>
<evidence type="ECO:0000256" key="1">
    <source>
        <dbReference type="ARBA" id="ARBA00022481"/>
    </source>
</evidence>
<gene>
    <name evidence="3" type="ORF">UT18_C0003G0029</name>
</gene>
<keyword evidence="2" id="KW-0472">Membrane</keyword>
<feature type="transmembrane region" description="Helical" evidence="2">
    <location>
        <begin position="20"/>
        <end position="40"/>
    </location>
</feature>
<keyword evidence="2" id="KW-1133">Transmembrane helix</keyword>
<dbReference type="PRINTS" id="PR00813">
    <property type="entry name" value="BCTERIALGSPG"/>
</dbReference>
<comment type="caution">
    <text evidence="3">The sequence shown here is derived from an EMBL/GenBank/DDBJ whole genome shotgun (WGS) entry which is preliminary data.</text>
</comment>